<dbReference type="EMBL" id="JADPRT010000009">
    <property type="protein sequence ID" value="MBF9070855.1"/>
    <property type="molecule type" value="Genomic_DNA"/>
</dbReference>
<dbReference type="SUPFAM" id="SSF47384">
    <property type="entry name" value="Homodimeric domain of signal transducing histidine kinase"/>
    <property type="match status" value="1"/>
</dbReference>
<keyword evidence="4" id="KW-0597">Phosphoprotein</keyword>
<dbReference type="Pfam" id="PF02518">
    <property type="entry name" value="HATPase_c"/>
    <property type="match status" value="1"/>
</dbReference>
<comment type="subcellular location">
    <subcellularLocation>
        <location evidence="2">Cell membrane</location>
    </subcellularLocation>
</comment>
<dbReference type="InterPro" id="IPR036097">
    <property type="entry name" value="HisK_dim/P_sf"/>
</dbReference>
<dbReference type="SMART" id="SM00304">
    <property type="entry name" value="HAMP"/>
    <property type="match status" value="1"/>
</dbReference>
<dbReference type="SMART" id="SM00387">
    <property type="entry name" value="HATPase_c"/>
    <property type="match status" value="1"/>
</dbReference>
<dbReference type="PRINTS" id="PR00344">
    <property type="entry name" value="BCTRLSENSOR"/>
</dbReference>
<dbReference type="CDD" id="cd06225">
    <property type="entry name" value="HAMP"/>
    <property type="match status" value="1"/>
</dbReference>
<dbReference type="Proteomes" id="UP000657385">
    <property type="component" value="Unassembled WGS sequence"/>
</dbReference>
<evidence type="ECO:0000256" key="3">
    <source>
        <dbReference type="ARBA" id="ARBA00012438"/>
    </source>
</evidence>
<evidence type="ECO:0000259" key="11">
    <source>
        <dbReference type="PROSITE" id="PS50109"/>
    </source>
</evidence>
<dbReference type="PANTHER" id="PTHR45436">
    <property type="entry name" value="SENSOR HISTIDINE KINASE YKOH"/>
    <property type="match status" value="1"/>
</dbReference>
<evidence type="ECO:0000313" key="14">
    <source>
        <dbReference type="Proteomes" id="UP000657385"/>
    </source>
</evidence>
<dbReference type="SMART" id="SM00388">
    <property type="entry name" value="HisKA"/>
    <property type="match status" value="1"/>
</dbReference>
<dbReference type="GO" id="GO:0000155">
    <property type="term" value="F:phosphorelay sensor kinase activity"/>
    <property type="evidence" value="ECO:0007669"/>
    <property type="project" value="InterPro"/>
</dbReference>
<dbReference type="SUPFAM" id="SSF55874">
    <property type="entry name" value="ATPase domain of HSP90 chaperone/DNA topoisomerase II/histidine kinase"/>
    <property type="match status" value="1"/>
</dbReference>
<dbReference type="Pfam" id="PF00672">
    <property type="entry name" value="HAMP"/>
    <property type="match status" value="1"/>
</dbReference>
<keyword evidence="5" id="KW-0808">Transferase</keyword>
<dbReference type="InterPro" id="IPR050428">
    <property type="entry name" value="TCS_sensor_his_kinase"/>
</dbReference>
<dbReference type="InterPro" id="IPR005467">
    <property type="entry name" value="His_kinase_dom"/>
</dbReference>
<feature type="domain" description="Histidine kinase" evidence="11">
    <location>
        <begin position="230"/>
        <end position="451"/>
    </location>
</feature>
<dbReference type="InterPro" id="IPR036890">
    <property type="entry name" value="HATPase_C_sf"/>
</dbReference>
<gene>
    <name evidence="13" type="ORF">I2501_22835</name>
</gene>
<dbReference type="InterPro" id="IPR004358">
    <property type="entry name" value="Sig_transdc_His_kin-like_C"/>
</dbReference>
<evidence type="ECO:0000256" key="8">
    <source>
        <dbReference type="ARBA" id="ARBA00022989"/>
    </source>
</evidence>
<keyword evidence="7" id="KW-0418">Kinase</keyword>
<dbReference type="Gene3D" id="1.10.287.130">
    <property type="match status" value="1"/>
</dbReference>
<evidence type="ECO:0000313" key="13">
    <source>
        <dbReference type="EMBL" id="MBF9070855.1"/>
    </source>
</evidence>
<evidence type="ECO:0000256" key="10">
    <source>
        <dbReference type="ARBA" id="ARBA00023136"/>
    </source>
</evidence>
<evidence type="ECO:0000256" key="2">
    <source>
        <dbReference type="ARBA" id="ARBA00004236"/>
    </source>
</evidence>
<dbReference type="Gene3D" id="3.30.565.10">
    <property type="entry name" value="Histidine kinase-like ATPase, C-terminal domain"/>
    <property type="match status" value="1"/>
</dbReference>
<accession>A0A931B444</accession>
<dbReference type="PANTHER" id="PTHR45436:SF5">
    <property type="entry name" value="SENSOR HISTIDINE KINASE TRCS"/>
    <property type="match status" value="1"/>
</dbReference>
<evidence type="ECO:0000256" key="5">
    <source>
        <dbReference type="ARBA" id="ARBA00022679"/>
    </source>
</evidence>
<dbReference type="CDD" id="cd00082">
    <property type="entry name" value="HisKA"/>
    <property type="match status" value="1"/>
</dbReference>
<comment type="catalytic activity">
    <reaction evidence="1">
        <text>ATP + protein L-histidine = ADP + protein N-phospho-L-histidine.</text>
        <dbReference type="EC" id="2.7.13.3"/>
    </reaction>
</comment>
<dbReference type="InterPro" id="IPR003594">
    <property type="entry name" value="HATPase_dom"/>
</dbReference>
<sequence length="451" mass="47647">MLSMLRADLHGRAATSARAQADVVARQVTNGKLGRLLPLGDGTDFIQVVDANGAVVAASQNVAGLPALSPLPQVKQLPGMGGAVEAVPGPDGGLVTPLTRWDLKVLGLEENQQVTSVAAMTPKGDEVVIHTGVSLVAADAAESTTALTLAVGCPLLLLLVAFVTWRVTGRALRPVEAIRTEVAAIGEQALHRRVPIPRGGDEIAKLATTMNAMLDRLDVAGQRQRQFIADASHELRSPIAVLRTQLEVALAHPDPDVRVELVEGALEDTERLQALATDLLFLARLSSSTGPGIGIGSGGVDRPGDPVDLGELVAATVRTRGTERCPVDLDLADEVVVPGNHLWLTRLVTNLLDNAQRHARSSVHIRVRLSAAEDEAVLEVRNDGAAIDPADRERIFERFTRLDDARSRDHGGAGLGLPIARDIAHHHGGTLAVVESEIDAEGATFQARLPL</sequence>
<keyword evidence="14" id="KW-1185">Reference proteome</keyword>
<evidence type="ECO:0000259" key="12">
    <source>
        <dbReference type="PROSITE" id="PS50885"/>
    </source>
</evidence>
<reference evidence="13" key="1">
    <citation type="submission" date="2020-11" db="EMBL/GenBank/DDBJ databases">
        <title>Isolation and identification of active actinomycetes.</title>
        <authorList>
            <person name="Yu B."/>
        </authorList>
    </citation>
    <scope>NUCLEOTIDE SEQUENCE</scope>
    <source>
        <strain evidence="13">NEAU-YB345</strain>
    </source>
</reference>
<dbReference type="Gene3D" id="6.10.340.10">
    <property type="match status" value="1"/>
</dbReference>
<dbReference type="AlphaFoldDB" id="A0A931B444"/>
<dbReference type="Pfam" id="PF00512">
    <property type="entry name" value="HisKA"/>
    <property type="match status" value="1"/>
</dbReference>
<feature type="domain" description="HAMP" evidence="12">
    <location>
        <begin position="169"/>
        <end position="222"/>
    </location>
</feature>
<evidence type="ECO:0000256" key="6">
    <source>
        <dbReference type="ARBA" id="ARBA00022692"/>
    </source>
</evidence>
<dbReference type="InterPro" id="IPR003660">
    <property type="entry name" value="HAMP_dom"/>
</dbReference>
<dbReference type="SUPFAM" id="SSF158472">
    <property type="entry name" value="HAMP domain-like"/>
    <property type="match status" value="1"/>
</dbReference>
<evidence type="ECO:0000256" key="4">
    <source>
        <dbReference type="ARBA" id="ARBA00022553"/>
    </source>
</evidence>
<evidence type="ECO:0000256" key="7">
    <source>
        <dbReference type="ARBA" id="ARBA00022777"/>
    </source>
</evidence>
<organism evidence="13 14">
    <name type="scientific">Streptacidiphilus fuscans</name>
    <dbReference type="NCBI Taxonomy" id="2789292"/>
    <lineage>
        <taxon>Bacteria</taxon>
        <taxon>Bacillati</taxon>
        <taxon>Actinomycetota</taxon>
        <taxon>Actinomycetes</taxon>
        <taxon>Kitasatosporales</taxon>
        <taxon>Streptomycetaceae</taxon>
        <taxon>Streptacidiphilus</taxon>
    </lineage>
</organism>
<dbReference type="EC" id="2.7.13.3" evidence="3"/>
<evidence type="ECO:0000256" key="1">
    <source>
        <dbReference type="ARBA" id="ARBA00000085"/>
    </source>
</evidence>
<dbReference type="CDD" id="cd00075">
    <property type="entry name" value="HATPase"/>
    <property type="match status" value="1"/>
</dbReference>
<comment type="caution">
    <text evidence="13">The sequence shown here is derived from an EMBL/GenBank/DDBJ whole genome shotgun (WGS) entry which is preliminary data.</text>
</comment>
<keyword evidence="8" id="KW-1133">Transmembrane helix</keyword>
<keyword evidence="6" id="KW-0812">Transmembrane</keyword>
<evidence type="ECO:0000256" key="9">
    <source>
        <dbReference type="ARBA" id="ARBA00023012"/>
    </source>
</evidence>
<protein>
    <recommendedName>
        <fullName evidence="3">histidine kinase</fullName>
        <ecNumber evidence="3">2.7.13.3</ecNumber>
    </recommendedName>
</protein>
<dbReference type="GO" id="GO:0005886">
    <property type="term" value="C:plasma membrane"/>
    <property type="evidence" value="ECO:0007669"/>
    <property type="project" value="UniProtKB-SubCell"/>
</dbReference>
<proteinExistence type="predicted"/>
<keyword evidence="10" id="KW-0472">Membrane</keyword>
<dbReference type="PROSITE" id="PS50109">
    <property type="entry name" value="HIS_KIN"/>
    <property type="match status" value="1"/>
</dbReference>
<keyword evidence="9" id="KW-0902">Two-component regulatory system</keyword>
<dbReference type="PROSITE" id="PS50885">
    <property type="entry name" value="HAMP"/>
    <property type="match status" value="1"/>
</dbReference>
<name>A0A931B444_9ACTN</name>
<dbReference type="InterPro" id="IPR003661">
    <property type="entry name" value="HisK_dim/P_dom"/>
</dbReference>